<evidence type="ECO:0000313" key="2">
    <source>
        <dbReference type="EMBL" id="KPQ37565.1"/>
    </source>
</evidence>
<proteinExistence type="predicted"/>
<dbReference type="Pfam" id="PF07466">
    <property type="entry name" value="DUF1517"/>
    <property type="match status" value="1"/>
</dbReference>
<keyword evidence="1" id="KW-0472">Membrane</keyword>
<protein>
    <submittedName>
        <fullName evidence="2">Putative membrane protein</fullName>
    </submittedName>
</protein>
<dbReference type="PIRSF" id="PIRSF037221">
    <property type="entry name" value="DUF1517"/>
    <property type="match status" value="1"/>
</dbReference>
<feature type="transmembrane region" description="Helical" evidence="1">
    <location>
        <begin position="97"/>
        <end position="124"/>
    </location>
</feature>
<accession>A0A0P7Z3T3</accession>
<dbReference type="InterPro" id="IPR053023">
    <property type="entry name" value="FLAP_modulator"/>
</dbReference>
<keyword evidence="1" id="KW-1133">Transmembrane helix</keyword>
<dbReference type="EMBL" id="LJZR01000001">
    <property type="protein sequence ID" value="KPQ37565.1"/>
    <property type="molecule type" value="Genomic_DNA"/>
</dbReference>
<name>A0A0P7Z3T3_9CYAN</name>
<evidence type="ECO:0000256" key="1">
    <source>
        <dbReference type="SAM" id="Phobius"/>
    </source>
</evidence>
<comment type="caution">
    <text evidence="2">The sequence shown here is derived from an EMBL/GenBank/DDBJ whole genome shotgun (WGS) entry which is preliminary data.</text>
</comment>
<reference evidence="2 3" key="1">
    <citation type="submission" date="2015-09" db="EMBL/GenBank/DDBJ databases">
        <title>Identification and resolution of microdiversity through metagenomic sequencing of parallel consortia.</title>
        <authorList>
            <person name="Nelson W.C."/>
            <person name="Romine M.F."/>
            <person name="Lindemann S.R."/>
        </authorList>
    </citation>
    <scope>NUCLEOTIDE SEQUENCE [LARGE SCALE GENOMIC DNA]</scope>
    <source>
        <strain evidence="2">Ana</strain>
    </source>
</reference>
<dbReference type="PANTHER" id="PTHR33975:SF2">
    <property type="entry name" value="MYELIN-ASSOCIATED OLIGODENDROCYTE BASIC PROTEIN"/>
    <property type="match status" value="1"/>
</dbReference>
<sequence length="341" mass="35583">MVERIKNATTTYSARVAEHLKLKSLLKSLFVFGLAALLIFSQADGALAARGGGRIGGGSFRAPSRTYTSPSSRAPSGYGGGYGGGYYPGGGGFGFPFILPFVGFGGGSGLFGILIAIAIANFLIRTFRTSGVGEDGMGAYGDSSNPMVSVARLQIGLLAQARGLQTDLNRIANTADTGTSAGLTKVLQETTLSLLRNPEYWAYADVESDQTRLVSAEQAFNQLAIAERSKFTGETLSNVNAQISQAKPKAALNSSGELATDSGIPDAPGEYIVATILVAGQSKLSLPSINTANDLRDALKKIGAISSDQLMAVEVLWTPQVSGETLTADELIAEYPNLQLV</sequence>
<dbReference type="PANTHER" id="PTHR33975">
    <property type="entry name" value="MYELIN-ASSOCIATED OLIGODENDROCYTE BASIC PROTEIN"/>
    <property type="match status" value="1"/>
</dbReference>
<dbReference type="AlphaFoldDB" id="A0A0P7Z3T3"/>
<keyword evidence="1" id="KW-0812">Transmembrane</keyword>
<dbReference type="STRING" id="1666911.HLUCCA11_00520"/>
<evidence type="ECO:0000313" key="3">
    <source>
        <dbReference type="Proteomes" id="UP000050465"/>
    </source>
</evidence>
<dbReference type="PATRIC" id="fig|1666911.3.peg.2486"/>
<dbReference type="Proteomes" id="UP000050465">
    <property type="component" value="Unassembled WGS sequence"/>
</dbReference>
<dbReference type="InterPro" id="IPR010903">
    <property type="entry name" value="DUF1517"/>
</dbReference>
<gene>
    <name evidence="2" type="ORF">HLUCCA11_00520</name>
</gene>
<organism evidence="2 3">
    <name type="scientific">Phormidesmis priestleyi Ana</name>
    <dbReference type="NCBI Taxonomy" id="1666911"/>
    <lineage>
        <taxon>Bacteria</taxon>
        <taxon>Bacillati</taxon>
        <taxon>Cyanobacteriota</taxon>
        <taxon>Cyanophyceae</taxon>
        <taxon>Leptolyngbyales</taxon>
        <taxon>Leptolyngbyaceae</taxon>
        <taxon>Phormidesmis</taxon>
    </lineage>
</organism>